<dbReference type="AlphaFoldDB" id="A0A804MTX6"/>
<dbReference type="InParanoid" id="A0A804MTX6"/>
<dbReference type="InterPro" id="IPR000719">
    <property type="entry name" value="Prot_kinase_dom"/>
</dbReference>
<feature type="domain" description="Protein kinase" evidence="8">
    <location>
        <begin position="94"/>
        <end position="317"/>
    </location>
</feature>
<evidence type="ECO:0000256" key="5">
    <source>
        <dbReference type="ARBA" id="ARBA00022840"/>
    </source>
</evidence>
<reference evidence="10" key="1">
    <citation type="submission" date="2015-12" db="EMBL/GenBank/DDBJ databases">
        <title>Update maize B73 reference genome by single molecule sequencing technologies.</title>
        <authorList>
            <consortium name="Maize Genome Sequencing Project"/>
            <person name="Ware D."/>
        </authorList>
    </citation>
    <scope>NUCLEOTIDE SEQUENCE [LARGE SCALE GENOMIC DNA]</scope>
    <source>
        <strain evidence="10">cv. B73</strain>
    </source>
</reference>
<keyword evidence="3 6" id="KW-0547">Nucleotide-binding</keyword>
<dbReference type="GO" id="GO:0005524">
    <property type="term" value="F:ATP binding"/>
    <property type="evidence" value="ECO:0007669"/>
    <property type="project" value="UniProtKB-UniRule"/>
</dbReference>
<dbReference type="SUPFAM" id="SSF56112">
    <property type="entry name" value="Protein kinase-like (PK-like)"/>
    <property type="match status" value="1"/>
</dbReference>
<protein>
    <recommendedName>
        <fullName evidence="8">Protein kinase domain-containing protein</fullName>
    </recommendedName>
</protein>
<keyword evidence="1" id="KW-0723">Serine/threonine-protein kinase</keyword>
<evidence type="ECO:0000256" key="2">
    <source>
        <dbReference type="ARBA" id="ARBA00022679"/>
    </source>
</evidence>
<proteinExistence type="predicted"/>
<evidence type="ECO:0000256" key="1">
    <source>
        <dbReference type="ARBA" id="ARBA00022527"/>
    </source>
</evidence>
<name>A0A804MTX6_MAIZE</name>
<dbReference type="InterPro" id="IPR050205">
    <property type="entry name" value="CDPK_Ser/Thr_kinases"/>
</dbReference>
<evidence type="ECO:0000256" key="4">
    <source>
        <dbReference type="ARBA" id="ARBA00022777"/>
    </source>
</evidence>
<dbReference type="PROSITE" id="PS50011">
    <property type="entry name" value="PROTEIN_KINASE_DOM"/>
    <property type="match status" value="1"/>
</dbReference>
<dbReference type="Proteomes" id="UP000007305">
    <property type="component" value="Chromosome 2"/>
</dbReference>
<keyword evidence="2" id="KW-0808">Transferase</keyword>
<dbReference type="InterPro" id="IPR017441">
    <property type="entry name" value="Protein_kinase_ATP_BS"/>
</dbReference>
<keyword evidence="5 6" id="KW-0067">ATP-binding</keyword>
<evidence type="ECO:0000256" key="6">
    <source>
        <dbReference type="PROSITE-ProRule" id="PRU10141"/>
    </source>
</evidence>
<dbReference type="Pfam" id="PF00069">
    <property type="entry name" value="Pkinase"/>
    <property type="match status" value="1"/>
</dbReference>
<dbReference type="Gene3D" id="3.30.200.20">
    <property type="entry name" value="Phosphorylase Kinase, domain 1"/>
    <property type="match status" value="1"/>
</dbReference>
<feature type="region of interest" description="Disordered" evidence="7">
    <location>
        <begin position="1"/>
        <end position="26"/>
    </location>
</feature>
<sequence>METVSQKRKGAPPVCSATRSLQDLASRKRAYRGSEPQQSHCTDAPVPAVVMTAPAASGASASARVLPGRGLKRKVGCIDNATRIGWRKRLESEYDLGDEIGHGKFGFVRVCRPKAGTRGEEEFACKALPKNGGDTTHREVEIMQHLSGHPGVVTLSAVFEDTDAFYLVVSPTSPQWEIPILHAPARAMEPVSRKRKGAPPVSATSGGEQVLLQCSVGYGGAVVVALAQIHHQDSSERGQVNGDGIRQQHARDRALLQGGTQNGELLVMDSMNSNIYRMALPLSQCAFAAYDYSGYGASTGKPSEENTYADIEAVPGS</sequence>
<reference evidence="9" key="2">
    <citation type="submission" date="2019-07" db="EMBL/GenBank/DDBJ databases">
        <authorList>
            <person name="Seetharam A."/>
            <person name="Woodhouse M."/>
            <person name="Cannon E."/>
        </authorList>
    </citation>
    <scope>NUCLEOTIDE SEQUENCE [LARGE SCALE GENOMIC DNA]</scope>
    <source>
        <strain evidence="9">cv. B73</strain>
    </source>
</reference>
<dbReference type="InterPro" id="IPR011009">
    <property type="entry name" value="Kinase-like_dom_sf"/>
</dbReference>
<evidence type="ECO:0000256" key="3">
    <source>
        <dbReference type="ARBA" id="ARBA00022741"/>
    </source>
</evidence>
<evidence type="ECO:0000259" key="8">
    <source>
        <dbReference type="PROSITE" id="PS50011"/>
    </source>
</evidence>
<keyword evidence="4" id="KW-0418">Kinase</keyword>
<accession>A0A804MTX6</accession>
<keyword evidence="10" id="KW-1185">Reference proteome</keyword>
<dbReference type="Gramene" id="Zm00001eb111170_T001">
    <property type="protein sequence ID" value="Zm00001eb111170_P001"/>
    <property type="gene ID" value="Zm00001eb111170"/>
</dbReference>
<dbReference type="PANTHER" id="PTHR24349">
    <property type="entry name" value="SERINE/THREONINE-PROTEIN KINASE"/>
    <property type="match status" value="1"/>
</dbReference>
<dbReference type="EnsemblPlants" id="Zm00001eb111170_T001">
    <property type="protein sequence ID" value="Zm00001eb111170_P001"/>
    <property type="gene ID" value="Zm00001eb111170"/>
</dbReference>
<dbReference type="FunFam" id="3.30.200.20:FF:001757">
    <property type="entry name" value="Uncharacterized protein"/>
    <property type="match status" value="1"/>
</dbReference>
<evidence type="ECO:0000313" key="10">
    <source>
        <dbReference type="Proteomes" id="UP000007305"/>
    </source>
</evidence>
<feature type="compositionally biased region" description="Basic residues" evidence="7">
    <location>
        <begin position="1"/>
        <end position="10"/>
    </location>
</feature>
<evidence type="ECO:0000313" key="9">
    <source>
        <dbReference type="EnsemblPlants" id="Zm00001eb111170_P001"/>
    </source>
</evidence>
<dbReference type="GO" id="GO:0004674">
    <property type="term" value="F:protein serine/threonine kinase activity"/>
    <property type="evidence" value="ECO:0007669"/>
    <property type="project" value="UniProtKB-KW"/>
</dbReference>
<reference evidence="9" key="3">
    <citation type="submission" date="2021-05" db="UniProtKB">
        <authorList>
            <consortium name="EnsemblPlants"/>
        </authorList>
    </citation>
    <scope>IDENTIFICATION</scope>
    <source>
        <strain evidence="9">cv. B73</strain>
    </source>
</reference>
<dbReference type="PROSITE" id="PS00107">
    <property type="entry name" value="PROTEIN_KINASE_ATP"/>
    <property type="match status" value="1"/>
</dbReference>
<feature type="binding site" evidence="6">
    <location>
        <position position="126"/>
    </location>
    <ligand>
        <name>ATP</name>
        <dbReference type="ChEBI" id="CHEBI:30616"/>
    </ligand>
</feature>
<evidence type="ECO:0000256" key="7">
    <source>
        <dbReference type="SAM" id="MobiDB-lite"/>
    </source>
</evidence>
<organism evidence="9 10">
    <name type="scientific">Zea mays</name>
    <name type="common">Maize</name>
    <dbReference type="NCBI Taxonomy" id="4577"/>
    <lineage>
        <taxon>Eukaryota</taxon>
        <taxon>Viridiplantae</taxon>
        <taxon>Streptophyta</taxon>
        <taxon>Embryophyta</taxon>
        <taxon>Tracheophyta</taxon>
        <taxon>Spermatophyta</taxon>
        <taxon>Magnoliopsida</taxon>
        <taxon>Liliopsida</taxon>
        <taxon>Poales</taxon>
        <taxon>Poaceae</taxon>
        <taxon>PACMAD clade</taxon>
        <taxon>Panicoideae</taxon>
        <taxon>Andropogonodae</taxon>
        <taxon>Andropogoneae</taxon>
        <taxon>Tripsacinae</taxon>
        <taxon>Zea</taxon>
    </lineage>
</organism>